<dbReference type="GO" id="GO:0005634">
    <property type="term" value="C:nucleus"/>
    <property type="evidence" value="ECO:0007669"/>
    <property type="project" value="TreeGrafter"/>
</dbReference>
<protein>
    <recommendedName>
        <fullName evidence="1">RNA helicase</fullName>
        <ecNumber evidence="1">3.6.4.13</ecNumber>
    </recommendedName>
</protein>
<evidence type="ECO:0000256" key="7">
    <source>
        <dbReference type="ARBA" id="ARBA00060772"/>
    </source>
</evidence>
<keyword evidence="5" id="KW-0067">ATP-binding</keyword>
<dbReference type="InterPro" id="IPR027417">
    <property type="entry name" value="P-loop_NTPase"/>
</dbReference>
<evidence type="ECO:0000313" key="10">
    <source>
        <dbReference type="EMBL" id="JAS33992.1"/>
    </source>
</evidence>
<dbReference type="InterPro" id="IPR002464">
    <property type="entry name" value="DNA/RNA_helicase_DEAH_CS"/>
</dbReference>
<dbReference type="CDD" id="cd17917">
    <property type="entry name" value="DEXHc_RHA-like"/>
    <property type="match status" value="1"/>
</dbReference>
<evidence type="ECO:0000256" key="1">
    <source>
        <dbReference type="ARBA" id="ARBA00012552"/>
    </source>
</evidence>
<accession>A0A1B6E7S0</accession>
<dbReference type="InterPro" id="IPR011545">
    <property type="entry name" value="DEAD/DEAH_box_helicase_dom"/>
</dbReference>
<dbReference type="Gene3D" id="3.40.50.300">
    <property type="entry name" value="P-loop containing nucleotide triphosphate hydrolases"/>
    <property type="match status" value="2"/>
</dbReference>
<dbReference type="SMART" id="SM00487">
    <property type="entry name" value="DEXDc"/>
    <property type="match status" value="1"/>
</dbReference>
<dbReference type="InterPro" id="IPR001650">
    <property type="entry name" value="Helicase_C-like"/>
</dbReference>
<dbReference type="PANTHER" id="PTHR18934">
    <property type="entry name" value="ATP-DEPENDENT RNA HELICASE"/>
    <property type="match status" value="1"/>
</dbReference>
<sequence>LEFEKPPLPIRNYRNKFMKLINENKAVVVTGETGCGKSTQIPQFIFNDYVERNQGTNCNIIVTQPRRISAISLAEYIAEERGELLGNVVGYQVRLQSILPVPQGGSIIFCSCGILLRKLITDPGLTGTSHVIIDEAHERDIYTDFTLALVKRALKLNPQLRVVIMSATINAELFQQYFDSAPVLHVPGFTHPVKQNFLNNKMAYNLGISNIDEFCQGDVPNVDCLVVSKMVNWIDRNKPIGAILVFLPGWAEIQKTLQLLSKLNDDIHILPVHSLLSNEQQKLIFQKPPNGKRKVILATNIAETSITINDVVYVVDTGAHKQTQVDVNLGLSSLDNHWISKASVKQRKGRAGRVQPGESYHLYSKEKFETFDLFPTAEIFRTLLEQSVMDCKMYVNPGEKISEFFSSLPEPPNIFSVNQAVKTLQTLGALGGDEELTALGKRICLFTTHPFLSKALVHSVIFKCVNPILTIATILSAKSQIFSSSLEKKYDIRYSKKMFSPCSDHMALAWLFHEWESLYNQGFYKSLDFCKQNYLLSQSMILIQKLRYMHGDDLYKSRLVDSTQDYSDFTKEVNQYSRNDELVKGILLSGLGKFLVSQNFKYTKGRIKHCSNIVSQSGKKAMVMGESVNYKRRNFPSPFLTYFNAMTSLQRPILKIMDTSVISPIGFLLFAPNINIEKMISGLDASKSVLSIRGTVSIKISCDEKQAELLLDLRNMIWTVVDYLIENIGHPNDMEKYKEICSFRDKMLIALSKLVDEQGYNIDYLESGHLRFDEEKEIKLKPNFKS</sequence>
<feature type="non-terminal residue" evidence="10">
    <location>
        <position position="1"/>
    </location>
</feature>
<evidence type="ECO:0000256" key="4">
    <source>
        <dbReference type="ARBA" id="ARBA00022806"/>
    </source>
</evidence>
<dbReference type="GO" id="GO:0005737">
    <property type="term" value="C:cytoplasm"/>
    <property type="evidence" value="ECO:0007669"/>
    <property type="project" value="TreeGrafter"/>
</dbReference>
<dbReference type="CDD" id="cd18791">
    <property type="entry name" value="SF2_C_RHA"/>
    <property type="match status" value="1"/>
</dbReference>
<dbReference type="GO" id="GO:0016787">
    <property type="term" value="F:hydrolase activity"/>
    <property type="evidence" value="ECO:0007669"/>
    <property type="project" value="UniProtKB-KW"/>
</dbReference>
<organism evidence="10">
    <name type="scientific">Clastoptera arizonana</name>
    <name type="common">Arizona spittle bug</name>
    <dbReference type="NCBI Taxonomy" id="38151"/>
    <lineage>
        <taxon>Eukaryota</taxon>
        <taxon>Metazoa</taxon>
        <taxon>Ecdysozoa</taxon>
        <taxon>Arthropoda</taxon>
        <taxon>Hexapoda</taxon>
        <taxon>Insecta</taxon>
        <taxon>Pterygota</taxon>
        <taxon>Neoptera</taxon>
        <taxon>Paraneoptera</taxon>
        <taxon>Hemiptera</taxon>
        <taxon>Auchenorrhyncha</taxon>
        <taxon>Cercopoidea</taxon>
        <taxon>Clastopteridae</taxon>
        <taxon>Clastoptera</taxon>
    </lineage>
</organism>
<reference evidence="10" key="1">
    <citation type="submission" date="2015-12" db="EMBL/GenBank/DDBJ databases">
        <title>De novo transcriptome assembly of four potential Pierce s Disease insect vectors from Arizona vineyards.</title>
        <authorList>
            <person name="Tassone E.E."/>
        </authorList>
    </citation>
    <scope>NUCLEOTIDE SEQUENCE</scope>
</reference>
<evidence type="ECO:0000256" key="3">
    <source>
        <dbReference type="ARBA" id="ARBA00022801"/>
    </source>
</evidence>
<dbReference type="EC" id="3.6.4.13" evidence="1"/>
<proteinExistence type="inferred from homology"/>
<dbReference type="PANTHER" id="PTHR18934:SF257">
    <property type="entry name" value="ATP-DEPENDENT RNA HELICASE DHX30"/>
    <property type="match status" value="1"/>
</dbReference>
<evidence type="ECO:0000259" key="8">
    <source>
        <dbReference type="PROSITE" id="PS51192"/>
    </source>
</evidence>
<keyword evidence="3" id="KW-0378">Hydrolase</keyword>
<keyword evidence="2" id="KW-0547">Nucleotide-binding</keyword>
<dbReference type="SMART" id="SM00490">
    <property type="entry name" value="HELICc"/>
    <property type="match status" value="1"/>
</dbReference>
<dbReference type="InterPro" id="IPR007502">
    <property type="entry name" value="Helicase-assoc_dom"/>
</dbReference>
<dbReference type="Pfam" id="PF00271">
    <property type="entry name" value="Helicase_C"/>
    <property type="match status" value="1"/>
</dbReference>
<keyword evidence="4" id="KW-0347">Helicase</keyword>
<dbReference type="SUPFAM" id="SSF52540">
    <property type="entry name" value="P-loop containing nucleoside triphosphate hydrolases"/>
    <property type="match status" value="1"/>
</dbReference>
<name>A0A1B6E7S0_9HEMI</name>
<dbReference type="Pfam" id="PF00270">
    <property type="entry name" value="DEAD"/>
    <property type="match status" value="1"/>
</dbReference>
<dbReference type="Pfam" id="PF21010">
    <property type="entry name" value="HA2_C"/>
    <property type="match status" value="1"/>
</dbReference>
<evidence type="ECO:0000256" key="5">
    <source>
        <dbReference type="ARBA" id="ARBA00022840"/>
    </source>
</evidence>
<dbReference type="GO" id="GO:0003724">
    <property type="term" value="F:RNA helicase activity"/>
    <property type="evidence" value="ECO:0007669"/>
    <property type="project" value="UniProtKB-EC"/>
</dbReference>
<dbReference type="InterPro" id="IPR048333">
    <property type="entry name" value="HA2_WH"/>
</dbReference>
<comment type="similarity">
    <text evidence="7">Belongs to the DExH box helicase family.</text>
</comment>
<dbReference type="GO" id="GO:0005524">
    <property type="term" value="F:ATP binding"/>
    <property type="evidence" value="ECO:0007669"/>
    <property type="project" value="UniProtKB-KW"/>
</dbReference>
<evidence type="ECO:0000256" key="6">
    <source>
        <dbReference type="ARBA" id="ARBA00022884"/>
    </source>
</evidence>
<dbReference type="PROSITE" id="PS51192">
    <property type="entry name" value="HELICASE_ATP_BIND_1"/>
    <property type="match status" value="1"/>
</dbReference>
<dbReference type="FunFam" id="3.40.50.300:FF:000526">
    <property type="entry name" value="DExH-box ATP-dependent RNA helicase DExH3"/>
    <property type="match status" value="1"/>
</dbReference>
<gene>
    <name evidence="10" type="ORF">g.25154</name>
</gene>
<dbReference type="GO" id="GO:0003678">
    <property type="term" value="F:DNA helicase activity"/>
    <property type="evidence" value="ECO:0007669"/>
    <property type="project" value="TreeGrafter"/>
</dbReference>
<dbReference type="InterPro" id="IPR014001">
    <property type="entry name" value="Helicase_ATP-bd"/>
</dbReference>
<evidence type="ECO:0000259" key="9">
    <source>
        <dbReference type="PROSITE" id="PS51194"/>
    </source>
</evidence>
<dbReference type="GO" id="GO:0002151">
    <property type="term" value="F:G-quadruplex RNA binding"/>
    <property type="evidence" value="ECO:0007669"/>
    <property type="project" value="TreeGrafter"/>
</dbReference>
<dbReference type="AlphaFoldDB" id="A0A1B6E7S0"/>
<feature type="domain" description="Helicase C-terminal" evidence="9">
    <location>
        <begin position="226"/>
        <end position="395"/>
    </location>
</feature>
<dbReference type="Pfam" id="PF04408">
    <property type="entry name" value="WHD_HA2"/>
    <property type="match status" value="1"/>
</dbReference>
<dbReference type="EMBL" id="GEDC01003306">
    <property type="protein sequence ID" value="JAS33992.1"/>
    <property type="molecule type" value="Transcribed_RNA"/>
</dbReference>
<evidence type="ECO:0000256" key="2">
    <source>
        <dbReference type="ARBA" id="ARBA00022741"/>
    </source>
</evidence>
<keyword evidence="6" id="KW-0694">RNA-binding</keyword>
<dbReference type="SMART" id="SM00847">
    <property type="entry name" value="HA2"/>
    <property type="match status" value="1"/>
</dbReference>
<dbReference type="PROSITE" id="PS51194">
    <property type="entry name" value="HELICASE_CTER"/>
    <property type="match status" value="1"/>
</dbReference>
<dbReference type="Gene3D" id="1.20.120.1080">
    <property type="match status" value="1"/>
</dbReference>
<dbReference type="PROSITE" id="PS00690">
    <property type="entry name" value="DEAH_ATP_HELICASE"/>
    <property type="match status" value="1"/>
</dbReference>
<feature type="domain" description="Helicase ATP-binding" evidence="8">
    <location>
        <begin position="18"/>
        <end position="187"/>
    </location>
</feature>